<dbReference type="EMBL" id="CAJNRD030001123">
    <property type="protein sequence ID" value="CAG5101671.1"/>
    <property type="molecule type" value="Genomic_DNA"/>
</dbReference>
<feature type="transmembrane region" description="Helical" evidence="1">
    <location>
        <begin position="6"/>
        <end position="29"/>
    </location>
</feature>
<keyword evidence="1" id="KW-0812">Transmembrane</keyword>
<evidence type="ECO:0000313" key="3">
    <source>
        <dbReference type="Proteomes" id="UP000786811"/>
    </source>
</evidence>
<reference evidence="2" key="1">
    <citation type="submission" date="2021-04" db="EMBL/GenBank/DDBJ databases">
        <authorList>
            <person name="Chebbi M.A.C M."/>
        </authorList>
    </citation>
    <scope>NUCLEOTIDE SEQUENCE</scope>
</reference>
<sequence length="230" mass="25856">MDNKLKWSLILAGVIIVAGLAIWGVWVLMKSFRDKQKEKLNGKLIGWVIQASHEAVEEFAEKKGKEVLEDTGLVTEIAGELTIDNFTTDNIKDSIDSVAESVIKPENKKKITDLKTNGKLDTAKNKANAIKEDEIKAAAKNKIKDLMIKAVRKELEEKCNKEAKSATEDEVKKVVEKEFDDQNDKTNIIKEAKKAAVRETEKFTPDQFDALKKGIKKDAKTSLKRSEDLR</sequence>
<protein>
    <submittedName>
        <fullName evidence="2">Uncharacterized protein</fullName>
    </submittedName>
</protein>
<evidence type="ECO:0000313" key="2">
    <source>
        <dbReference type="EMBL" id="CAG5101671.1"/>
    </source>
</evidence>
<organism evidence="2 3">
    <name type="scientific">Cotesia congregata</name>
    <name type="common">Parasitoid wasp</name>
    <name type="synonym">Apanteles congregatus</name>
    <dbReference type="NCBI Taxonomy" id="51543"/>
    <lineage>
        <taxon>Eukaryota</taxon>
        <taxon>Metazoa</taxon>
        <taxon>Ecdysozoa</taxon>
        <taxon>Arthropoda</taxon>
        <taxon>Hexapoda</taxon>
        <taxon>Insecta</taxon>
        <taxon>Pterygota</taxon>
        <taxon>Neoptera</taxon>
        <taxon>Endopterygota</taxon>
        <taxon>Hymenoptera</taxon>
        <taxon>Apocrita</taxon>
        <taxon>Ichneumonoidea</taxon>
        <taxon>Braconidae</taxon>
        <taxon>Microgastrinae</taxon>
        <taxon>Cotesia</taxon>
    </lineage>
</organism>
<name>A0A8J2MQS7_COTCN</name>
<gene>
    <name evidence="2" type="ORF">HICCMSTLAB_LOCUS10573</name>
</gene>
<accession>A0A8J2MQS7</accession>
<dbReference type="AlphaFoldDB" id="A0A8J2MQS7"/>
<keyword evidence="3" id="KW-1185">Reference proteome</keyword>
<dbReference type="Proteomes" id="UP000786811">
    <property type="component" value="Unassembled WGS sequence"/>
</dbReference>
<keyword evidence="1" id="KW-1133">Transmembrane helix</keyword>
<comment type="caution">
    <text evidence="2">The sequence shown here is derived from an EMBL/GenBank/DDBJ whole genome shotgun (WGS) entry which is preliminary data.</text>
</comment>
<evidence type="ECO:0000256" key="1">
    <source>
        <dbReference type="SAM" id="Phobius"/>
    </source>
</evidence>
<proteinExistence type="predicted"/>
<keyword evidence="1" id="KW-0472">Membrane</keyword>